<name>A0A7X6KWL6_9CELL</name>
<accession>A0A7X6KWL6</accession>
<feature type="signal peptide" evidence="1">
    <location>
        <begin position="1"/>
        <end position="21"/>
    </location>
</feature>
<proteinExistence type="predicted"/>
<evidence type="ECO:0000256" key="1">
    <source>
        <dbReference type="SAM" id="SignalP"/>
    </source>
</evidence>
<evidence type="ECO:0000313" key="3">
    <source>
        <dbReference type="Proteomes" id="UP000581206"/>
    </source>
</evidence>
<evidence type="ECO:0000313" key="2">
    <source>
        <dbReference type="EMBL" id="NKY23616.1"/>
    </source>
</evidence>
<protein>
    <recommendedName>
        <fullName evidence="4">Secreted protein</fullName>
    </recommendedName>
</protein>
<dbReference type="EMBL" id="JAAXOX010000007">
    <property type="protein sequence ID" value="NKY23616.1"/>
    <property type="molecule type" value="Genomic_DNA"/>
</dbReference>
<keyword evidence="1" id="KW-0732">Signal</keyword>
<reference evidence="2 3" key="1">
    <citation type="submission" date="2020-04" db="EMBL/GenBank/DDBJ databases">
        <title>MicrobeNet Type strains.</title>
        <authorList>
            <person name="Nicholson A.C."/>
        </authorList>
    </citation>
    <scope>NUCLEOTIDE SEQUENCE [LARGE SCALE GENOMIC DNA]</scope>
    <source>
        <strain evidence="2 3">ATCC BAA-788</strain>
    </source>
</reference>
<comment type="caution">
    <text evidence="2">The sequence shown here is derived from an EMBL/GenBank/DDBJ whole genome shotgun (WGS) entry which is preliminary data.</text>
</comment>
<keyword evidence="3" id="KW-1185">Reference proteome</keyword>
<sequence>MWAAVVVAASAVLAAGCAVQATPTVTAVPSAVPSTARAITGPDCLAPQVLADLGFDPGDRGSGSVHADAPAAGPVPEGFAPVLVVECSTGELLTDEDGQWEAVTATRREGDLEPLVEALSGDRTAAPGTGCAPEVQQTELWLVDSMGDAVRAAVPGSVCGRLPSRVRAELDRLDAVDVEAYPVRLAVPRSDGS</sequence>
<organism evidence="2 3">
    <name type="scientific">Cellulomonas denverensis</name>
    <dbReference type="NCBI Taxonomy" id="264297"/>
    <lineage>
        <taxon>Bacteria</taxon>
        <taxon>Bacillati</taxon>
        <taxon>Actinomycetota</taxon>
        <taxon>Actinomycetes</taxon>
        <taxon>Micrococcales</taxon>
        <taxon>Cellulomonadaceae</taxon>
        <taxon>Cellulomonas</taxon>
    </lineage>
</organism>
<evidence type="ECO:0008006" key="4">
    <source>
        <dbReference type="Google" id="ProtNLM"/>
    </source>
</evidence>
<feature type="chain" id="PRO_5031223917" description="Secreted protein" evidence="1">
    <location>
        <begin position="22"/>
        <end position="193"/>
    </location>
</feature>
<gene>
    <name evidence="2" type="ORF">HGA03_13165</name>
</gene>
<dbReference type="AlphaFoldDB" id="A0A7X6KWL6"/>
<dbReference type="Proteomes" id="UP000581206">
    <property type="component" value="Unassembled WGS sequence"/>
</dbReference>
<dbReference type="RefSeq" id="WP_168630746.1">
    <property type="nucleotide sequence ID" value="NZ_BONL01000025.1"/>
</dbReference>